<evidence type="ECO:0000256" key="5">
    <source>
        <dbReference type="ARBA" id="ARBA00023315"/>
    </source>
</evidence>
<dbReference type="NCBIfam" id="TIGR00329">
    <property type="entry name" value="gcp_kae1"/>
    <property type="match status" value="1"/>
</dbReference>
<keyword evidence="3" id="KW-0819">tRNA processing</keyword>
<keyword evidence="5" id="KW-0012">Acyltransferase</keyword>
<dbReference type="EMBL" id="CVRI01000054">
    <property type="protein sequence ID" value="CRL00745.1"/>
    <property type="molecule type" value="Genomic_DNA"/>
</dbReference>
<dbReference type="GO" id="GO:0008033">
    <property type="term" value="P:tRNA processing"/>
    <property type="evidence" value="ECO:0007669"/>
    <property type="project" value="UniProtKB-KW"/>
</dbReference>
<dbReference type="EC" id="2.3.1.234" evidence="1"/>
<sequence length="649" mass="75350">MLVLRKINYQKTFRNMEIFRRNASNHPLSIETSCDDTGNAIMKGNQILSDKIHTQLESNSFGGIIPPVAADIHRKNIERVIKESFEEAAISINDLDAIAVTNRPGLGMSLRIGLRYAKHLSRKFQKPLIPIHHMEAHALTARIENEINFPFLCLLISGGHSLLTFVNNVDDFKLLGDSIDDAPGEAFDKIARFLKLRNLKEFENKSGGKSIEDAAKKCIKPSDCYDFPFMLSRYRDCQFSFAGLKNKAKRHIIKQTNTLDLDIDQVIPDYEDFCANFQGAVARHICNRTQRAMEYCEKKQMFKSNDNKTLVISGGVAFLIKNADIKTDISMKWIEGEEFRIEEIEKVLHNHEVPVANCSKRYFDSHEKLTMPFSDYVKYWRTSLPPGDFYLKDFHLKQEFPDYDFYNVPKFFASDWLNEYLIDNNKDDYRFIYIGKRNTWTPFHSDVFGSFSWSANLFGHKRWLILPPGEEEKLKDTFGTLPFSITQEELTEKNVRHFNVVQGPDDILFIPSKWFHQVYNLDDVVSINHNWFNGCNINFIIDNLLRHYHDVEIEISDCKDMENFDEHCQVVLKASFGMNLQDFVDILKHIAEKRIESIVKSKQCEIFNDFYFGLNITRFDLKVIEKSLSMLISNESVIKHSNIIAIVNE</sequence>
<comment type="catalytic activity">
    <reaction evidence="6">
        <text>L-threonylcarbamoyladenylate + adenosine(37) in tRNA = N(6)-L-threonylcarbamoyladenosine(37) in tRNA + AMP + H(+)</text>
        <dbReference type="Rhea" id="RHEA:37059"/>
        <dbReference type="Rhea" id="RHEA-COMP:10162"/>
        <dbReference type="Rhea" id="RHEA-COMP:10163"/>
        <dbReference type="ChEBI" id="CHEBI:15378"/>
        <dbReference type="ChEBI" id="CHEBI:73682"/>
        <dbReference type="ChEBI" id="CHEBI:74411"/>
        <dbReference type="ChEBI" id="CHEBI:74418"/>
        <dbReference type="ChEBI" id="CHEBI:456215"/>
        <dbReference type="EC" id="2.3.1.234"/>
    </reaction>
</comment>
<evidence type="ECO:0000256" key="2">
    <source>
        <dbReference type="ARBA" id="ARBA00022679"/>
    </source>
</evidence>
<dbReference type="GO" id="GO:0061711">
    <property type="term" value="F:tRNA N(6)-L-threonylcarbamoyladenine synthase activity"/>
    <property type="evidence" value="ECO:0007669"/>
    <property type="project" value="UniProtKB-EC"/>
</dbReference>
<dbReference type="PANTHER" id="PTHR11735">
    <property type="entry name" value="TRNA N6-ADENOSINE THREONYLCARBAMOYLTRANSFERASE"/>
    <property type="match status" value="1"/>
</dbReference>
<accession>A0A1J1IQG4</accession>
<dbReference type="OrthoDB" id="10259622at2759"/>
<evidence type="ECO:0000313" key="9">
    <source>
        <dbReference type="Proteomes" id="UP000183832"/>
    </source>
</evidence>
<evidence type="ECO:0000313" key="8">
    <source>
        <dbReference type="EMBL" id="CRL00745.1"/>
    </source>
</evidence>
<dbReference type="Gene3D" id="3.30.420.40">
    <property type="match status" value="2"/>
</dbReference>
<gene>
    <name evidence="8" type="ORF">CLUMA_CG014001</name>
</gene>
<evidence type="ECO:0000259" key="7">
    <source>
        <dbReference type="PROSITE" id="PS51184"/>
    </source>
</evidence>
<protein>
    <recommendedName>
        <fullName evidence="1">N(6)-L-threonylcarbamoyladenine synthase</fullName>
        <ecNumber evidence="1">2.3.1.234</ecNumber>
    </recommendedName>
</protein>
<dbReference type="Pfam" id="PF02373">
    <property type="entry name" value="JmjC"/>
    <property type="match status" value="1"/>
</dbReference>
<name>A0A1J1IQG4_9DIPT</name>
<evidence type="ECO:0000256" key="6">
    <source>
        <dbReference type="ARBA" id="ARBA00048117"/>
    </source>
</evidence>
<dbReference type="SUPFAM" id="SSF53067">
    <property type="entry name" value="Actin-like ATPase domain"/>
    <property type="match status" value="2"/>
</dbReference>
<keyword evidence="4" id="KW-0479">Metal-binding</keyword>
<dbReference type="Gene3D" id="2.60.120.650">
    <property type="entry name" value="Cupin"/>
    <property type="match status" value="1"/>
</dbReference>
<dbReference type="SUPFAM" id="SSF51197">
    <property type="entry name" value="Clavaminate synthase-like"/>
    <property type="match status" value="1"/>
</dbReference>
<keyword evidence="2" id="KW-0808">Transferase</keyword>
<organism evidence="8 9">
    <name type="scientific">Clunio marinus</name>
    <dbReference type="NCBI Taxonomy" id="568069"/>
    <lineage>
        <taxon>Eukaryota</taxon>
        <taxon>Metazoa</taxon>
        <taxon>Ecdysozoa</taxon>
        <taxon>Arthropoda</taxon>
        <taxon>Hexapoda</taxon>
        <taxon>Insecta</taxon>
        <taxon>Pterygota</taxon>
        <taxon>Neoptera</taxon>
        <taxon>Endopterygota</taxon>
        <taxon>Diptera</taxon>
        <taxon>Nematocera</taxon>
        <taxon>Chironomoidea</taxon>
        <taxon>Chironomidae</taxon>
        <taxon>Clunio</taxon>
    </lineage>
</organism>
<dbReference type="PROSITE" id="PS51184">
    <property type="entry name" value="JMJC"/>
    <property type="match status" value="1"/>
</dbReference>
<dbReference type="InterPro" id="IPR043129">
    <property type="entry name" value="ATPase_NBD"/>
</dbReference>
<keyword evidence="9" id="KW-1185">Reference proteome</keyword>
<evidence type="ECO:0000256" key="4">
    <source>
        <dbReference type="ARBA" id="ARBA00022723"/>
    </source>
</evidence>
<dbReference type="AlphaFoldDB" id="A0A1J1IQG4"/>
<feature type="non-terminal residue" evidence="8">
    <location>
        <position position="649"/>
    </location>
</feature>
<dbReference type="CDD" id="cd24134">
    <property type="entry name" value="ASKHA_NBD_OSGEPL1_QRI7_euk"/>
    <property type="match status" value="1"/>
</dbReference>
<proteinExistence type="predicted"/>
<reference evidence="8 9" key="1">
    <citation type="submission" date="2015-04" db="EMBL/GenBank/DDBJ databases">
        <authorList>
            <person name="Syromyatnikov M.Y."/>
            <person name="Popov V.N."/>
        </authorList>
    </citation>
    <scope>NUCLEOTIDE SEQUENCE [LARGE SCALE GENOMIC DNA]</scope>
</reference>
<dbReference type="GO" id="GO:0005739">
    <property type="term" value="C:mitochondrion"/>
    <property type="evidence" value="ECO:0007669"/>
    <property type="project" value="TreeGrafter"/>
</dbReference>
<dbReference type="PRINTS" id="PR00789">
    <property type="entry name" value="OSIALOPTASE"/>
</dbReference>
<evidence type="ECO:0000256" key="1">
    <source>
        <dbReference type="ARBA" id="ARBA00012156"/>
    </source>
</evidence>
<dbReference type="InterPro" id="IPR017861">
    <property type="entry name" value="KAE1/TsaD"/>
</dbReference>
<evidence type="ECO:0000256" key="3">
    <source>
        <dbReference type="ARBA" id="ARBA00022694"/>
    </source>
</evidence>
<dbReference type="Proteomes" id="UP000183832">
    <property type="component" value="Unassembled WGS sequence"/>
</dbReference>
<dbReference type="GO" id="GO:0046872">
    <property type="term" value="F:metal ion binding"/>
    <property type="evidence" value="ECO:0007669"/>
    <property type="project" value="UniProtKB-KW"/>
</dbReference>
<dbReference type="STRING" id="568069.A0A1J1IQG4"/>
<dbReference type="InterPro" id="IPR000905">
    <property type="entry name" value="Gcp-like_dom"/>
</dbReference>
<feature type="domain" description="JmjC" evidence="7">
    <location>
        <begin position="397"/>
        <end position="548"/>
    </location>
</feature>
<dbReference type="PANTHER" id="PTHR11735:SF6">
    <property type="entry name" value="TRNA N6-ADENOSINE THREONYLCARBAMOYLTRANSFERASE, MITOCHONDRIAL"/>
    <property type="match status" value="1"/>
</dbReference>
<dbReference type="InterPro" id="IPR003347">
    <property type="entry name" value="JmjC_dom"/>
</dbReference>
<dbReference type="Pfam" id="PF00814">
    <property type="entry name" value="TsaD"/>
    <property type="match status" value="1"/>
</dbReference>
<dbReference type="SMART" id="SM00558">
    <property type="entry name" value="JmjC"/>
    <property type="match status" value="1"/>
</dbReference>